<reference evidence="10" key="1">
    <citation type="submission" date="2022-03" db="EMBL/GenBank/DDBJ databases">
        <title>Draft genome sequence of Aduncisulcus paluster, a free-living microaerophilic Fornicata.</title>
        <authorList>
            <person name="Yuyama I."/>
            <person name="Kume K."/>
            <person name="Tamura T."/>
            <person name="Inagaki Y."/>
            <person name="Hashimoto T."/>
        </authorList>
    </citation>
    <scope>NUCLEOTIDE SEQUENCE</scope>
    <source>
        <strain evidence="10">NY0171</strain>
    </source>
</reference>
<comment type="caution">
    <text evidence="10">The sequence shown here is derived from an EMBL/GenBank/DDBJ whole genome shotgun (WGS) entry which is preliminary data.</text>
</comment>
<accession>A0ABQ5K1P7</accession>
<keyword evidence="8" id="KW-0413">Isomerase</keyword>
<dbReference type="Proteomes" id="UP001057375">
    <property type="component" value="Unassembled WGS sequence"/>
</dbReference>
<comment type="similarity">
    <text evidence="2">Belongs to the type II topoisomerase GyrB family.</text>
</comment>
<dbReference type="InterPro" id="IPR000565">
    <property type="entry name" value="Topo_IIA_B"/>
</dbReference>
<feature type="domain" description="DNA topoisomerase type IIA subunit B" evidence="9">
    <location>
        <begin position="23"/>
        <end position="137"/>
    </location>
</feature>
<evidence type="ECO:0000256" key="5">
    <source>
        <dbReference type="ARBA" id="ARBA00022840"/>
    </source>
</evidence>
<keyword evidence="7" id="KW-0238">DNA-binding</keyword>
<dbReference type="EMBL" id="BQXS01006544">
    <property type="protein sequence ID" value="GKT20418.1"/>
    <property type="molecule type" value="Genomic_DNA"/>
</dbReference>
<evidence type="ECO:0000256" key="8">
    <source>
        <dbReference type="ARBA" id="ARBA00023235"/>
    </source>
</evidence>
<proteinExistence type="inferred from homology"/>
<keyword evidence="6" id="KW-0799">Topoisomerase</keyword>
<sequence length="187" mass="21172">MISIVLEDKREGGKKETYHFEGGIKQFVEDTNKSKAITDALSFSAKEEGVEVDIALMYNDTYVGNTKSFVNNINTMDGGTHEAGFKDGLTRSIRKYLKENANTRDKDAKLDGNDVREGLVAVVSVRVPEPQFEGQTKGLEELLIDDELFASPYFAEATYLYKKILDRDTSIFENRDMIEYLEEIEES</sequence>
<evidence type="ECO:0000256" key="2">
    <source>
        <dbReference type="ARBA" id="ARBA00010708"/>
    </source>
</evidence>
<evidence type="ECO:0000256" key="6">
    <source>
        <dbReference type="ARBA" id="ARBA00023029"/>
    </source>
</evidence>
<organism evidence="10 11">
    <name type="scientific">Aduncisulcus paluster</name>
    <dbReference type="NCBI Taxonomy" id="2918883"/>
    <lineage>
        <taxon>Eukaryota</taxon>
        <taxon>Metamonada</taxon>
        <taxon>Carpediemonas-like organisms</taxon>
        <taxon>Aduncisulcus</taxon>
    </lineage>
</organism>
<keyword evidence="5" id="KW-0067">ATP-binding</keyword>
<dbReference type="PANTHER" id="PTHR45866:SF1">
    <property type="entry name" value="DNA GYRASE SUBUNIT B, MITOCHONDRIAL"/>
    <property type="match status" value="1"/>
</dbReference>
<keyword evidence="4" id="KW-0547">Nucleotide-binding</keyword>
<dbReference type="Gene3D" id="3.30.230.10">
    <property type="match status" value="1"/>
</dbReference>
<dbReference type="InterPro" id="IPR014721">
    <property type="entry name" value="Ribsml_uS5_D2-typ_fold_subgr"/>
</dbReference>
<gene>
    <name evidence="10" type="ORF">ADUPG1_004405</name>
</gene>
<protein>
    <recommendedName>
        <fullName evidence="3">DNA topoisomerase (ATP-hydrolyzing)</fullName>
        <ecNumber evidence="3">5.6.2.2</ecNumber>
    </recommendedName>
</protein>
<dbReference type="CDD" id="cd00822">
    <property type="entry name" value="TopoII_Trans_DNA_gyrase"/>
    <property type="match status" value="1"/>
</dbReference>
<evidence type="ECO:0000313" key="10">
    <source>
        <dbReference type="EMBL" id="GKT20418.1"/>
    </source>
</evidence>
<comment type="catalytic activity">
    <reaction evidence="1">
        <text>ATP-dependent breakage, passage and rejoining of double-stranded DNA.</text>
        <dbReference type="EC" id="5.6.2.2"/>
    </reaction>
</comment>
<evidence type="ECO:0000256" key="3">
    <source>
        <dbReference type="ARBA" id="ARBA00012895"/>
    </source>
</evidence>
<name>A0ABQ5K1P7_9EUKA</name>
<dbReference type="SUPFAM" id="SSF54211">
    <property type="entry name" value="Ribosomal protein S5 domain 2-like"/>
    <property type="match status" value="1"/>
</dbReference>
<evidence type="ECO:0000256" key="1">
    <source>
        <dbReference type="ARBA" id="ARBA00000185"/>
    </source>
</evidence>
<dbReference type="InterPro" id="IPR020568">
    <property type="entry name" value="Ribosomal_Su5_D2-typ_SF"/>
</dbReference>
<dbReference type="PANTHER" id="PTHR45866">
    <property type="entry name" value="DNA GYRASE/TOPOISOMERASE SUBUNIT B"/>
    <property type="match status" value="1"/>
</dbReference>
<keyword evidence="11" id="KW-1185">Reference proteome</keyword>
<evidence type="ECO:0000313" key="11">
    <source>
        <dbReference type="Proteomes" id="UP001057375"/>
    </source>
</evidence>
<evidence type="ECO:0000259" key="9">
    <source>
        <dbReference type="Pfam" id="PF00204"/>
    </source>
</evidence>
<dbReference type="Pfam" id="PF00204">
    <property type="entry name" value="DNA_gyraseB"/>
    <property type="match status" value="1"/>
</dbReference>
<evidence type="ECO:0000256" key="7">
    <source>
        <dbReference type="ARBA" id="ARBA00023125"/>
    </source>
</evidence>
<feature type="non-terminal residue" evidence="10">
    <location>
        <position position="187"/>
    </location>
</feature>
<evidence type="ECO:0000256" key="4">
    <source>
        <dbReference type="ARBA" id="ARBA00022741"/>
    </source>
</evidence>
<dbReference type="InterPro" id="IPR013506">
    <property type="entry name" value="Topo_IIA_bsu_dom2"/>
</dbReference>
<dbReference type="EC" id="5.6.2.2" evidence="3"/>
<dbReference type="PRINTS" id="PR01159">
    <property type="entry name" value="DNAGYRASEB"/>
</dbReference>